<reference evidence="2" key="1">
    <citation type="submission" date="2017-04" db="EMBL/GenBank/DDBJ databases">
        <authorList>
            <person name="Varghese N."/>
            <person name="Submissions S."/>
        </authorList>
    </citation>
    <scope>NUCLEOTIDE SEQUENCE [LARGE SCALE GENOMIC DNA]</scope>
    <source>
        <strain evidence="2">LMG 29540</strain>
    </source>
</reference>
<proteinExistence type="predicted"/>
<dbReference type="AlphaFoldDB" id="A0A1X7LPQ3"/>
<evidence type="ECO:0000313" key="1">
    <source>
        <dbReference type="EMBL" id="SMG55293.1"/>
    </source>
</evidence>
<dbReference type="Proteomes" id="UP000193228">
    <property type="component" value="Unassembled WGS sequence"/>
</dbReference>
<dbReference type="EMBL" id="FXAT01000007">
    <property type="protein sequence ID" value="SMG55293.1"/>
    <property type="molecule type" value="Genomic_DNA"/>
</dbReference>
<organism evidence="1 2">
    <name type="scientific">Paraburkholderia susongensis</name>
    <dbReference type="NCBI Taxonomy" id="1515439"/>
    <lineage>
        <taxon>Bacteria</taxon>
        <taxon>Pseudomonadati</taxon>
        <taxon>Pseudomonadota</taxon>
        <taxon>Betaproteobacteria</taxon>
        <taxon>Burkholderiales</taxon>
        <taxon>Burkholderiaceae</taxon>
        <taxon>Paraburkholderia</taxon>
    </lineage>
</organism>
<sequence>MVRDLAVVFIYDDDTNTLKMSNTPTTPGS</sequence>
<evidence type="ECO:0000313" key="2">
    <source>
        <dbReference type="Proteomes" id="UP000193228"/>
    </source>
</evidence>
<accession>A0A1X7LPQ3</accession>
<protein>
    <submittedName>
        <fullName evidence="1">Uncharacterized protein</fullName>
    </submittedName>
</protein>
<keyword evidence="2" id="KW-1185">Reference proteome</keyword>
<dbReference type="STRING" id="1515439.SAMN06265784_107189"/>
<gene>
    <name evidence="1" type="ORF">SAMN06265784_107189</name>
</gene>
<name>A0A1X7LPQ3_9BURK</name>